<dbReference type="PROSITE" id="PS50097">
    <property type="entry name" value="BTB"/>
    <property type="match status" value="1"/>
</dbReference>
<dbReference type="EMBL" id="CDMC01000001">
    <property type="protein sequence ID" value="CEL01805.1"/>
    <property type="molecule type" value="Genomic_DNA"/>
</dbReference>
<proteinExistence type="predicted"/>
<dbReference type="OrthoDB" id="1022638at2759"/>
<name>A0A0U5FTA7_ASPCI</name>
<dbReference type="Gene3D" id="3.30.710.10">
    <property type="entry name" value="Potassium Channel Kv1.1, Chain A"/>
    <property type="match status" value="1"/>
</dbReference>
<accession>A0A0U5FTA7</accession>
<dbReference type="AlphaFoldDB" id="A0A0U5FTA7"/>
<dbReference type="Proteomes" id="UP000054771">
    <property type="component" value="Unassembled WGS sequence"/>
</dbReference>
<dbReference type="Pfam" id="PF00651">
    <property type="entry name" value="BTB"/>
    <property type="match status" value="1"/>
</dbReference>
<dbReference type="PANTHER" id="PTHR47843">
    <property type="entry name" value="BTB DOMAIN-CONTAINING PROTEIN-RELATED"/>
    <property type="match status" value="1"/>
</dbReference>
<evidence type="ECO:0000259" key="2">
    <source>
        <dbReference type="PROSITE" id="PS50097"/>
    </source>
</evidence>
<reference evidence="4" key="1">
    <citation type="journal article" date="2016" name="Genome Announc.">
        <title>Draft genome sequences of fungus Aspergillus calidoustus.</title>
        <authorList>
            <person name="Horn F."/>
            <person name="Linde J."/>
            <person name="Mattern D.J."/>
            <person name="Walther G."/>
            <person name="Guthke R."/>
            <person name="Scherlach K."/>
            <person name="Martin K."/>
            <person name="Brakhage A.A."/>
            <person name="Petzke L."/>
            <person name="Valiante V."/>
        </authorList>
    </citation>
    <scope>NUCLEOTIDE SEQUENCE [LARGE SCALE GENOMIC DNA]</scope>
    <source>
        <strain evidence="4">SF006504</strain>
    </source>
</reference>
<dbReference type="PANTHER" id="PTHR47843:SF3">
    <property type="entry name" value="BTB DOMAIN-CONTAINING PROTEIN"/>
    <property type="match status" value="1"/>
</dbReference>
<evidence type="ECO:0000313" key="4">
    <source>
        <dbReference type="Proteomes" id="UP000054771"/>
    </source>
</evidence>
<dbReference type="SUPFAM" id="SSF54695">
    <property type="entry name" value="POZ domain"/>
    <property type="match status" value="1"/>
</dbReference>
<dbReference type="InterPro" id="IPR000210">
    <property type="entry name" value="BTB/POZ_dom"/>
</dbReference>
<feature type="domain" description="BTB" evidence="2">
    <location>
        <begin position="6"/>
        <end position="83"/>
    </location>
</feature>
<dbReference type="InterPro" id="IPR011333">
    <property type="entry name" value="SKP1/BTB/POZ_sf"/>
</dbReference>
<protein>
    <recommendedName>
        <fullName evidence="2">BTB domain-containing protein</fullName>
    </recommendedName>
</protein>
<organism evidence="3 4">
    <name type="scientific">Aspergillus calidoustus</name>
    <dbReference type="NCBI Taxonomy" id="454130"/>
    <lineage>
        <taxon>Eukaryota</taxon>
        <taxon>Fungi</taxon>
        <taxon>Dikarya</taxon>
        <taxon>Ascomycota</taxon>
        <taxon>Pezizomycotina</taxon>
        <taxon>Eurotiomycetes</taxon>
        <taxon>Eurotiomycetidae</taxon>
        <taxon>Eurotiales</taxon>
        <taxon>Aspergillaceae</taxon>
        <taxon>Aspergillus</taxon>
        <taxon>Aspergillus subgen. Nidulantes</taxon>
    </lineage>
</organism>
<gene>
    <name evidence="3" type="ORF">ASPCAL01383</name>
</gene>
<evidence type="ECO:0000313" key="3">
    <source>
        <dbReference type="EMBL" id="CEL01805.1"/>
    </source>
</evidence>
<evidence type="ECO:0000256" key="1">
    <source>
        <dbReference type="SAM" id="MobiDB-lite"/>
    </source>
</evidence>
<dbReference type="CDD" id="cd18186">
    <property type="entry name" value="BTB_POZ_ZBTB_KLHL-like"/>
    <property type="match status" value="1"/>
</dbReference>
<sequence length="300" mass="33156">MAKPLGKLTLSAGIARINVGPEETPFDVHVELLCDNSPYFNNVYKDRTDSAICDIPISLPDVDPDVFAKTISWMYRGQLSADLYDVTKLVSLFELWVLAEKLEIPALQDETITACKCRVDSSPPNASVSTRTIEYVYANTKPGSPPRRLLVDIWVWRWPWQKFSCRKADLPREFLEDLCEVIFARVNVNLSWVQSPLPKLAKEYYVGWTPPAPDPIRFPAPASPPSQDSNALQVPTRAQMAMREIKSPSSQLSESSRETPAQPEADGSAAVEVDGKMADGAPTAPNQDPWKKGGGPEAGL</sequence>
<feature type="region of interest" description="Disordered" evidence="1">
    <location>
        <begin position="216"/>
        <end position="300"/>
    </location>
</feature>
<dbReference type="SMART" id="SM00225">
    <property type="entry name" value="BTB"/>
    <property type="match status" value="1"/>
</dbReference>
<keyword evidence="4" id="KW-1185">Reference proteome</keyword>